<dbReference type="Proteomes" id="UP000031036">
    <property type="component" value="Unassembled WGS sequence"/>
</dbReference>
<comment type="caution">
    <text evidence="3">The sequence shown here is derived from an EMBL/GenBank/DDBJ whole genome shotgun (WGS) entry which is preliminary data.</text>
</comment>
<dbReference type="AlphaFoldDB" id="A0A0B2VGZ3"/>
<organism evidence="3 4">
    <name type="scientific">Toxocara canis</name>
    <name type="common">Canine roundworm</name>
    <dbReference type="NCBI Taxonomy" id="6265"/>
    <lineage>
        <taxon>Eukaryota</taxon>
        <taxon>Metazoa</taxon>
        <taxon>Ecdysozoa</taxon>
        <taxon>Nematoda</taxon>
        <taxon>Chromadorea</taxon>
        <taxon>Rhabditida</taxon>
        <taxon>Spirurina</taxon>
        <taxon>Ascaridomorpha</taxon>
        <taxon>Ascaridoidea</taxon>
        <taxon>Toxocaridae</taxon>
        <taxon>Toxocara</taxon>
    </lineage>
</organism>
<feature type="compositionally biased region" description="Basic residues" evidence="1">
    <location>
        <begin position="42"/>
        <end position="51"/>
    </location>
</feature>
<protein>
    <submittedName>
        <fullName evidence="3">Uncharacterized protein</fullName>
    </submittedName>
</protein>
<feature type="compositionally biased region" description="Pro residues" evidence="1">
    <location>
        <begin position="56"/>
        <end position="65"/>
    </location>
</feature>
<name>A0A0B2VGZ3_TOXCA</name>
<keyword evidence="2" id="KW-0812">Transmembrane</keyword>
<sequence>MEMVSDIFIYMSPFFAVIILSYCFYRVYFVCGGLHFRRRNERRSHAHRSRHREIVPPSPEVPPPSYDAEECPASPDAIVIEPRLPKYEDALRLYSANPPAYTVASVCEELMPPPYERARAQTNFTIAGTRRRNALRRTLSLPHSSFPTIAEDQTEAESPVELSVDGLSPNEHNRT</sequence>
<feature type="region of interest" description="Disordered" evidence="1">
    <location>
        <begin position="144"/>
        <end position="175"/>
    </location>
</feature>
<reference evidence="3 4" key="1">
    <citation type="submission" date="2014-11" db="EMBL/GenBank/DDBJ databases">
        <title>Genetic blueprint of the zoonotic pathogen Toxocara canis.</title>
        <authorList>
            <person name="Zhu X.-Q."/>
            <person name="Korhonen P.K."/>
            <person name="Cai H."/>
            <person name="Young N.D."/>
            <person name="Nejsum P."/>
            <person name="von Samson-Himmelstjerna G."/>
            <person name="Boag P.R."/>
            <person name="Tan P."/>
            <person name="Li Q."/>
            <person name="Min J."/>
            <person name="Yang Y."/>
            <person name="Wang X."/>
            <person name="Fang X."/>
            <person name="Hall R.S."/>
            <person name="Hofmann A."/>
            <person name="Sternberg P.W."/>
            <person name="Jex A.R."/>
            <person name="Gasser R.B."/>
        </authorList>
    </citation>
    <scope>NUCLEOTIDE SEQUENCE [LARGE SCALE GENOMIC DNA]</scope>
    <source>
        <strain evidence="3">PN_DK_2014</strain>
    </source>
</reference>
<keyword evidence="2" id="KW-1133">Transmembrane helix</keyword>
<evidence type="ECO:0000256" key="1">
    <source>
        <dbReference type="SAM" id="MobiDB-lite"/>
    </source>
</evidence>
<feature type="region of interest" description="Disordered" evidence="1">
    <location>
        <begin position="42"/>
        <end position="68"/>
    </location>
</feature>
<accession>A0A0B2VGZ3</accession>
<feature type="transmembrane region" description="Helical" evidence="2">
    <location>
        <begin position="12"/>
        <end position="36"/>
    </location>
</feature>
<evidence type="ECO:0000313" key="3">
    <source>
        <dbReference type="EMBL" id="KHN80737.1"/>
    </source>
</evidence>
<keyword evidence="2" id="KW-0472">Membrane</keyword>
<evidence type="ECO:0000313" key="4">
    <source>
        <dbReference type="Proteomes" id="UP000031036"/>
    </source>
</evidence>
<dbReference type="EMBL" id="JPKZ01001679">
    <property type="protein sequence ID" value="KHN80737.1"/>
    <property type="molecule type" value="Genomic_DNA"/>
</dbReference>
<evidence type="ECO:0000256" key="2">
    <source>
        <dbReference type="SAM" id="Phobius"/>
    </source>
</evidence>
<dbReference type="OrthoDB" id="10578710at2759"/>
<keyword evidence="4" id="KW-1185">Reference proteome</keyword>
<gene>
    <name evidence="3" type="ORF">Tcan_16706</name>
</gene>
<proteinExistence type="predicted"/>